<organism evidence="2 3">
    <name type="scientific">Microbacterium testaceum</name>
    <name type="common">Aureobacterium testaceum</name>
    <name type="synonym">Brevibacterium testaceum</name>
    <dbReference type="NCBI Taxonomy" id="2033"/>
    <lineage>
        <taxon>Bacteria</taxon>
        <taxon>Bacillati</taxon>
        <taxon>Actinomycetota</taxon>
        <taxon>Actinomycetes</taxon>
        <taxon>Micrococcales</taxon>
        <taxon>Microbacteriaceae</taxon>
        <taxon>Microbacterium</taxon>
    </lineage>
</organism>
<evidence type="ECO:0000256" key="1">
    <source>
        <dbReference type="SAM" id="SignalP"/>
    </source>
</evidence>
<sequence length="213" mass="21399">MGPLRTALAGATALLGLTFTLVSCTSAPTSSGLMDVATLPTAQSEALPAVEVVSVASAIVVSLEHATVEGGTAQEPLGYRADAVDGWRSALGSDSASSGSPSADGVVAHDWPGLRLLLADDDDEGSVSITAAEVNGHPVRTAHGLAVGSTRAEAMAAGALPGSGHELRIDVREVPGTSSAERPDSVGTEFIALEMNGDTVASIRVPANDFGER</sequence>
<keyword evidence="1" id="KW-0732">Signal</keyword>
<evidence type="ECO:0000313" key="2">
    <source>
        <dbReference type="EMBL" id="KTS08555.1"/>
    </source>
</evidence>
<dbReference type="EMBL" id="LDRV01000101">
    <property type="protein sequence ID" value="KTS08555.1"/>
    <property type="molecule type" value="Genomic_DNA"/>
</dbReference>
<proteinExistence type="predicted"/>
<evidence type="ECO:0000313" key="3">
    <source>
        <dbReference type="Proteomes" id="UP000072189"/>
    </source>
</evidence>
<reference evidence="2 3" key="1">
    <citation type="journal article" date="2016" name="Front. Microbiol.">
        <title>Genomic Resource of Rice Seed Associated Bacteria.</title>
        <authorList>
            <person name="Midha S."/>
            <person name="Bansal K."/>
            <person name="Sharma S."/>
            <person name="Kumar N."/>
            <person name="Patil P.P."/>
            <person name="Chaudhry V."/>
            <person name="Patil P.B."/>
        </authorList>
    </citation>
    <scope>NUCLEOTIDE SEQUENCE [LARGE SCALE GENOMIC DNA]</scope>
    <source>
        <strain evidence="2 3">RSA3</strain>
    </source>
</reference>
<protein>
    <submittedName>
        <fullName evidence="2">Uncharacterized protein</fullName>
    </submittedName>
</protein>
<feature type="chain" id="PRO_5038456224" evidence="1">
    <location>
        <begin position="27"/>
        <end position="213"/>
    </location>
</feature>
<comment type="caution">
    <text evidence="2">The sequence shown here is derived from an EMBL/GenBank/DDBJ whole genome shotgun (WGS) entry which is preliminary data.</text>
</comment>
<dbReference type="RefSeq" id="WP_058614920.1">
    <property type="nucleotide sequence ID" value="NZ_LDRV01000101.1"/>
</dbReference>
<dbReference type="AlphaFoldDB" id="A0A147F457"/>
<gene>
    <name evidence="2" type="ORF">RSA3_15120</name>
</gene>
<dbReference type="PROSITE" id="PS51257">
    <property type="entry name" value="PROKAR_LIPOPROTEIN"/>
    <property type="match status" value="1"/>
</dbReference>
<accession>A0A147F457</accession>
<feature type="signal peptide" evidence="1">
    <location>
        <begin position="1"/>
        <end position="26"/>
    </location>
</feature>
<dbReference type="PATRIC" id="fig|2033.7.peg.197"/>
<name>A0A147F457_MICTE</name>
<dbReference type="Proteomes" id="UP000072189">
    <property type="component" value="Unassembled WGS sequence"/>
</dbReference>